<evidence type="ECO:0000313" key="2">
    <source>
        <dbReference type="Proteomes" id="UP000515960"/>
    </source>
</evidence>
<sequence>MAQGYETICRMGSYRRQARYFFAGRTFYAYFYLSGMEIGRLTDAQTL</sequence>
<name>A0A7G9B449_9FIRM</name>
<dbReference type="AlphaFoldDB" id="A0A7G9B449"/>
<reference evidence="1 2" key="1">
    <citation type="submission" date="2020-08" db="EMBL/GenBank/DDBJ databases">
        <authorList>
            <person name="Liu C."/>
            <person name="Sun Q."/>
        </authorList>
    </citation>
    <scope>NUCLEOTIDE SEQUENCE [LARGE SCALE GENOMIC DNA]</scope>
    <source>
        <strain evidence="1 2">NSJ-62</strain>
    </source>
</reference>
<dbReference type="RefSeq" id="WP_187332931.1">
    <property type="nucleotide sequence ID" value="NZ_CP060490.1"/>
</dbReference>
<proteinExistence type="predicted"/>
<keyword evidence="2" id="KW-1185">Reference proteome</keyword>
<dbReference type="Proteomes" id="UP000515960">
    <property type="component" value="Chromosome"/>
</dbReference>
<accession>A0A7G9B449</accession>
<dbReference type="EMBL" id="CP060490">
    <property type="protein sequence ID" value="QNL44330.1"/>
    <property type="molecule type" value="Genomic_DNA"/>
</dbReference>
<protein>
    <submittedName>
        <fullName evidence="1">Uncharacterized protein</fullName>
    </submittedName>
</protein>
<dbReference type="KEGG" id="ohi:H8790_12960"/>
<gene>
    <name evidence="1" type="ORF">H8790_12960</name>
</gene>
<evidence type="ECO:0000313" key="1">
    <source>
        <dbReference type="EMBL" id="QNL44330.1"/>
    </source>
</evidence>
<organism evidence="1 2">
    <name type="scientific">Oscillibacter hominis</name>
    <dbReference type="NCBI Taxonomy" id="2763056"/>
    <lineage>
        <taxon>Bacteria</taxon>
        <taxon>Bacillati</taxon>
        <taxon>Bacillota</taxon>
        <taxon>Clostridia</taxon>
        <taxon>Eubacteriales</taxon>
        <taxon>Oscillospiraceae</taxon>
        <taxon>Oscillibacter</taxon>
    </lineage>
</organism>